<name>A0ABS7JNF5_9HELI</name>
<keyword evidence="2" id="KW-1185">Reference proteome</keyword>
<protein>
    <recommendedName>
        <fullName evidence="3">Flagellar protein FlgN</fullName>
    </recommendedName>
</protein>
<dbReference type="EMBL" id="JAIGYQ010000006">
    <property type="protein sequence ID" value="MBX7490894.1"/>
    <property type="molecule type" value="Genomic_DNA"/>
</dbReference>
<evidence type="ECO:0000313" key="1">
    <source>
        <dbReference type="EMBL" id="MBX7490894.1"/>
    </source>
</evidence>
<evidence type="ECO:0000313" key="2">
    <source>
        <dbReference type="Proteomes" id="UP000700059"/>
    </source>
</evidence>
<sequence length="151" mass="17041">MSLQFLQDALEDIKALIAITEQDIADIKVANNEAIFARIPQKEELIASFIRKKEAYAEEVAERLRKEFPNSTLEDLTYEDKQRLLGEGASEYTAALHDNLNLLKDLNLRFGKMSLAVSEFYSSLLGKIVPVEDRGYKKQSLGNASFLQAEV</sequence>
<accession>A0ABS7JNF5</accession>
<reference evidence="1 2" key="1">
    <citation type="submission" date="2021-08" db="EMBL/GenBank/DDBJ databases">
        <title>Helicobacter spp. isolated from feces of Anatolian Ground Squirrel (Spermophilus xanthoprymnus) in Turkey.</title>
        <authorList>
            <person name="Aydin F."/>
            <person name="Abay S."/>
            <person name="Kayman T."/>
            <person name="Karakaya E."/>
            <person name="Saticioglu I.B."/>
        </authorList>
    </citation>
    <scope>NUCLEOTIDE SEQUENCE [LARGE SCALE GENOMIC DNA]</scope>
    <source>
        <strain evidence="1 2">Faydin-H70</strain>
    </source>
</reference>
<comment type="caution">
    <text evidence="1">The sequence shown here is derived from an EMBL/GenBank/DDBJ whole genome shotgun (WGS) entry which is preliminary data.</text>
</comment>
<dbReference type="RefSeq" id="WP_221532153.1">
    <property type="nucleotide sequence ID" value="NZ_JAIGYP010000006.1"/>
</dbReference>
<evidence type="ECO:0008006" key="3">
    <source>
        <dbReference type="Google" id="ProtNLM"/>
    </source>
</evidence>
<proteinExistence type="predicted"/>
<organism evidence="1 2">
    <name type="scientific">Helicobacter turcicus</name>
    <dbReference type="NCBI Taxonomy" id="2867412"/>
    <lineage>
        <taxon>Bacteria</taxon>
        <taxon>Pseudomonadati</taxon>
        <taxon>Campylobacterota</taxon>
        <taxon>Epsilonproteobacteria</taxon>
        <taxon>Campylobacterales</taxon>
        <taxon>Helicobacteraceae</taxon>
        <taxon>Helicobacter</taxon>
    </lineage>
</organism>
<dbReference type="Proteomes" id="UP000700059">
    <property type="component" value="Unassembled WGS sequence"/>
</dbReference>
<gene>
    <name evidence="1" type="ORF">K4G57_05385</name>
</gene>